<keyword evidence="1" id="KW-0732">Signal</keyword>
<dbReference type="EMBL" id="AMCW01000018">
    <property type="protein sequence ID" value="EKK04033.1"/>
    <property type="molecule type" value="Genomic_DNA"/>
</dbReference>
<dbReference type="AlphaFoldDB" id="K5DNG0"/>
<dbReference type="Proteomes" id="UP000007993">
    <property type="component" value="Unassembled WGS sequence"/>
</dbReference>
<feature type="signal peptide" evidence="1">
    <location>
        <begin position="1"/>
        <end position="28"/>
    </location>
</feature>
<name>K5DNG0_RHOBT</name>
<reference evidence="2 3" key="1">
    <citation type="journal article" date="2013" name="Mar. Genomics">
        <title>Expression of sulfatases in Rhodopirellula baltica and the diversity of sulfatases in the genus Rhodopirellula.</title>
        <authorList>
            <person name="Wegner C.E."/>
            <person name="Richter-Heitmann T."/>
            <person name="Klindworth A."/>
            <person name="Klockow C."/>
            <person name="Richter M."/>
            <person name="Achstetter T."/>
            <person name="Glockner F.O."/>
            <person name="Harder J."/>
        </authorList>
    </citation>
    <scope>NUCLEOTIDE SEQUENCE [LARGE SCALE GENOMIC DNA]</scope>
    <source>
        <strain evidence="2 3">SH28</strain>
    </source>
</reference>
<protein>
    <submittedName>
        <fullName evidence="2">Uncharacterized protein</fullName>
    </submittedName>
</protein>
<dbReference type="PATRIC" id="fig|993517.3.peg.848"/>
<evidence type="ECO:0000313" key="2">
    <source>
        <dbReference type="EMBL" id="EKK04033.1"/>
    </source>
</evidence>
<evidence type="ECO:0000313" key="3">
    <source>
        <dbReference type="Proteomes" id="UP000007993"/>
    </source>
</evidence>
<evidence type="ECO:0000256" key="1">
    <source>
        <dbReference type="SAM" id="SignalP"/>
    </source>
</evidence>
<proteinExistence type="predicted"/>
<organism evidence="2 3">
    <name type="scientific">Rhodopirellula baltica SH28</name>
    <dbReference type="NCBI Taxonomy" id="993517"/>
    <lineage>
        <taxon>Bacteria</taxon>
        <taxon>Pseudomonadati</taxon>
        <taxon>Planctomycetota</taxon>
        <taxon>Planctomycetia</taxon>
        <taxon>Pirellulales</taxon>
        <taxon>Pirellulaceae</taxon>
        <taxon>Rhodopirellula</taxon>
    </lineage>
</organism>
<gene>
    <name evidence="2" type="ORF">RBSH_00774</name>
</gene>
<sequence>MNEGKAMRSKLANICVWLVLAGSAMNVAAEPVSLMGTIAPWRYPKSSINHAKGSDAATIDAEGNRTVQSTVFEARMTTEASVDEVLQHYRELLTRNPDHDAKLSIQPNEGRSVVFCDESEGRPFELHVILVNSKTTSTTLIVSKATDEQQTRISWKQYSKYPITTDARLPNAPGQNANTADE</sequence>
<accession>K5DNG0</accession>
<comment type="caution">
    <text evidence="2">The sequence shown here is derived from an EMBL/GenBank/DDBJ whole genome shotgun (WGS) entry which is preliminary data.</text>
</comment>
<feature type="chain" id="PRO_5003886206" evidence="1">
    <location>
        <begin position="29"/>
        <end position="182"/>
    </location>
</feature>